<name>A0ABW5JK02_9BACT</name>
<dbReference type="EMBL" id="JBHULI010000024">
    <property type="protein sequence ID" value="MFD2532426.1"/>
    <property type="molecule type" value="Genomic_DNA"/>
</dbReference>
<evidence type="ECO:0000313" key="6">
    <source>
        <dbReference type="Proteomes" id="UP001597460"/>
    </source>
</evidence>
<dbReference type="SUPFAM" id="SSF53474">
    <property type="entry name" value="alpha/beta-Hydrolases"/>
    <property type="match status" value="1"/>
</dbReference>
<dbReference type="InterPro" id="IPR029058">
    <property type="entry name" value="AB_hydrolase_fold"/>
</dbReference>
<dbReference type="InterPro" id="IPR000073">
    <property type="entry name" value="AB_hydrolase_1"/>
</dbReference>
<proteinExistence type="predicted"/>
<keyword evidence="1" id="KW-0474">Menaquinone biosynthesis</keyword>
<dbReference type="EC" id="4.2.99.20" evidence="3"/>
<evidence type="ECO:0000259" key="4">
    <source>
        <dbReference type="Pfam" id="PF12697"/>
    </source>
</evidence>
<dbReference type="RefSeq" id="WP_390300868.1">
    <property type="nucleotide sequence ID" value="NZ_JBHULI010000024.1"/>
</dbReference>
<gene>
    <name evidence="5" type="primary">menH</name>
    <name evidence="5" type="ORF">ACFSVN_08215</name>
</gene>
<accession>A0ABW5JK02</accession>
<feature type="domain" description="AB hydrolase-1" evidence="4">
    <location>
        <begin position="24"/>
        <end position="259"/>
    </location>
</feature>
<evidence type="ECO:0000256" key="3">
    <source>
        <dbReference type="NCBIfam" id="TIGR03695"/>
    </source>
</evidence>
<keyword evidence="2 5" id="KW-0456">Lyase</keyword>
<sequence>MNIRVRGISYHFEVHQQNEKLPFLILLHGFMGSGRSFRHLIPQLKQFCNPVTIDMLGHGETEGAELHYRFSTNEQVADLSKLIGEQLRIPSFLYGYSMGGRMALQLSLHRQDLFSGVILESSTFGIEGETERQARQALDAKRSDDLLGNFEGFLDNWKKMPLFDTSTASDQLLDQVNEIQQQQNPLWLANSLQGFGTGTMPCIRHGLSKIAIPVELVVGGKDSKFIHLNRQMEKELQDAELHTVKNAGHRVHLDQPETLISHLKSFINKYSIS</sequence>
<dbReference type="NCBIfam" id="TIGR03695">
    <property type="entry name" value="menH_SHCHC"/>
    <property type="match status" value="1"/>
</dbReference>
<protein>
    <recommendedName>
        <fullName evidence="3">2-succinyl-6-hydroxy-2,4-cyclohexadiene-1-carboxylate synthase</fullName>
        <ecNumber evidence="3">4.2.99.20</ecNumber>
    </recommendedName>
</protein>
<organism evidence="5 6">
    <name type="scientific">Gracilimonas halophila</name>
    <dbReference type="NCBI Taxonomy" id="1834464"/>
    <lineage>
        <taxon>Bacteria</taxon>
        <taxon>Pseudomonadati</taxon>
        <taxon>Balneolota</taxon>
        <taxon>Balneolia</taxon>
        <taxon>Balneolales</taxon>
        <taxon>Balneolaceae</taxon>
        <taxon>Gracilimonas</taxon>
    </lineage>
</organism>
<reference evidence="6" key="1">
    <citation type="journal article" date="2019" name="Int. J. Syst. Evol. Microbiol.">
        <title>The Global Catalogue of Microorganisms (GCM) 10K type strain sequencing project: providing services to taxonomists for standard genome sequencing and annotation.</title>
        <authorList>
            <consortium name="The Broad Institute Genomics Platform"/>
            <consortium name="The Broad Institute Genome Sequencing Center for Infectious Disease"/>
            <person name="Wu L."/>
            <person name="Ma J."/>
        </authorList>
    </citation>
    <scope>NUCLEOTIDE SEQUENCE [LARGE SCALE GENOMIC DNA]</scope>
    <source>
        <strain evidence="6">KCTC 52042</strain>
    </source>
</reference>
<dbReference type="PANTHER" id="PTHR42916:SF1">
    <property type="entry name" value="PROTEIN PHYLLO, CHLOROPLASTIC"/>
    <property type="match status" value="1"/>
</dbReference>
<dbReference type="InterPro" id="IPR022485">
    <property type="entry name" value="SHCHC_synthase_MenH"/>
</dbReference>
<evidence type="ECO:0000256" key="1">
    <source>
        <dbReference type="ARBA" id="ARBA00022428"/>
    </source>
</evidence>
<keyword evidence="6" id="KW-1185">Reference proteome</keyword>
<dbReference type="GO" id="GO:0070205">
    <property type="term" value="F:2-succinyl-6-hydroxy-2,4-cyclohexadiene-1-carboxylate synthase activity"/>
    <property type="evidence" value="ECO:0007669"/>
    <property type="project" value="UniProtKB-EC"/>
</dbReference>
<dbReference type="PANTHER" id="PTHR42916">
    <property type="entry name" value="2-SUCCINYL-5-ENOLPYRUVYL-6-HYDROXY-3-CYCLOHEXENE-1-CARBOXYLATE SYNTHASE"/>
    <property type="match status" value="1"/>
</dbReference>
<dbReference type="Gene3D" id="3.40.50.1820">
    <property type="entry name" value="alpha/beta hydrolase"/>
    <property type="match status" value="1"/>
</dbReference>
<dbReference type="Pfam" id="PF12697">
    <property type="entry name" value="Abhydrolase_6"/>
    <property type="match status" value="1"/>
</dbReference>
<comment type="caution">
    <text evidence="5">The sequence shown here is derived from an EMBL/GenBank/DDBJ whole genome shotgun (WGS) entry which is preliminary data.</text>
</comment>
<dbReference type="Proteomes" id="UP001597460">
    <property type="component" value="Unassembled WGS sequence"/>
</dbReference>
<evidence type="ECO:0000256" key="2">
    <source>
        <dbReference type="ARBA" id="ARBA00023239"/>
    </source>
</evidence>
<evidence type="ECO:0000313" key="5">
    <source>
        <dbReference type="EMBL" id="MFD2532426.1"/>
    </source>
</evidence>
<dbReference type="PRINTS" id="PR00111">
    <property type="entry name" value="ABHYDROLASE"/>
</dbReference>